<evidence type="ECO:0000256" key="1">
    <source>
        <dbReference type="SAM" id="SignalP"/>
    </source>
</evidence>
<keyword evidence="3" id="KW-1185">Reference proteome</keyword>
<dbReference type="Proteomes" id="UP001517247">
    <property type="component" value="Unassembled WGS sequence"/>
</dbReference>
<dbReference type="RefSeq" id="WP_138724795.1">
    <property type="nucleotide sequence ID" value="NZ_SSHJ02000010.1"/>
</dbReference>
<evidence type="ECO:0000313" key="2">
    <source>
        <dbReference type="EMBL" id="MFN0257714.1"/>
    </source>
</evidence>
<name>A0ABW9JB40_9SPHI</name>
<protein>
    <recommendedName>
        <fullName evidence="4">DUF4468 domain-containing protein</fullName>
    </recommendedName>
</protein>
<dbReference type="EMBL" id="SSHJ02000010">
    <property type="protein sequence ID" value="MFN0257714.1"/>
    <property type="molecule type" value="Genomic_DNA"/>
</dbReference>
<accession>A0ABW9JB40</accession>
<gene>
    <name evidence="2" type="ORF">E6A44_019170</name>
</gene>
<sequence length="193" mass="22476">MKKIFINAVIILSLVFTVSVKAQKDYVITVLGDTLKGEIKSTLLGGLKFLNNETKQKVNISVKEYSEYYTWKDSTSYVALTIPLKKGPVFLQRLENGEAQLFVYYITHVTGNGMSTSQTFWYVVKNNEKPLQVKAYSLLGSRKEREDNFYGIIGDYPELLQDFKNEKSYSFDMIRSYIKKYNYYHKFIKKESK</sequence>
<evidence type="ECO:0008006" key="4">
    <source>
        <dbReference type="Google" id="ProtNLM"/>
    </source>
</evidence>
<proteinExistence type="predicted"/>
<organism evidence="2 3">
    <name type="scientific">Pedobacter ureilyticus</name>
    <dbReference type="NCBI Taxonomy" id="1393051"/>
    <lineage>
        <taxon>Bacteria</taxon>
        <taxon>Pseudomonadati</taxon>
        <taxon>Bacteroidota</taxon>
        <taxon>Sphingobacteriia</taxon>
        <taxon>Sphingobacteriales</taxon>
        <taxon>Sphingobacteriaceae</taxon>
        <taxon>Pedobacter</taxon>
    </lineage>
</organism>
<reference evidence="2 3" key="1">
    <citation type="submission" date="2024-12" db="EMBL/GenBank/DDBJ databases">
        <authorList>
            <person name="Hu S."/>
        </authorList>
    </citation>
    <scope>NUCLEOTIDE SEQUENCE [LARGE SCALE GENOMIC DNA]</scope>
    <source>
        <strain evidence="2 3">THG-T11</strain>
    </source>
</reference>
<keyword evidence="1" id="KW-0732">Signal</keyword>
<comment type="caution">
    <text evidence="2">The sequence shown here is derived from an EMBL/GenBank/DDBJ whole genome shotgun (WGS) entry which is preliminary data.</text>
</comment>
<feature type="signal peptide" evidence="1">
    <location>
        <begin position="1"/>
        <end position="22"/>
    </location>
</feature>
<feature type="chain" id="PRO_5046953677" description="DUF4468 domain-containing protein" evidence="1">
    <location>
        <begin position="23"/>
        <end position="193"/>
    </location>
</feature>
<evidence type="ECO:0000313" key="3">
    <source>
        <dbReference type="Proteomes" id="UP001517247"/>
    </source>
</evidence>